<accession>A0ABQ6Y2M2</accession>
<dbReference type="Pfam" id="PF07859">
    <property type="entry name" value="Abhydrolase_3"/>
    <property type="match status" value="1"/>
</dbReference>
<dbReference type="InterPro" id="IPR002168">
    <property type="entry name" value="Lipase_GDXG_HIS_AS"/>
</dbReference>
<sequence>MGLRRELLGGQATAFQAALALALRGLLRFGVRPAFRPGISLGAQRFWLNTTSRAGMVAGGVPRHRARFGSVPAEVLGRPQDQVLLYLHGGGYVSGSPATRRSLTSHLARRINASVVAPAYRLAPEHPCPAALDDALMVYQRLLDKGHDAGHIAVGGDAAGGGLALALLQRIRDLALPAPAAGVLLSPWLDLTVNQEQRSDIGETLLNIPWLAQAARLYAGDDTARPQASPLYGDLNGLPPLLIQSGGDELLRVDSERLADRLRATDTPSRYQLFPRRWHVFQTHAGLLADADLAVAEIGDFLHQKWEKAVNNEQLTGNSE</sequence>
<dbReference type="RefSeq" id="WP_159661718.1">
    <property type="nucleotide sequence ID" value="NZ_AQPF01000069.1"/>
</dbReference>
<evidence type="ECO:0000256" key="2">
    <source>
        <dbReference type="ARBA" id="ARBA00022801"/>
    </source>
</evidence>
<dbReference type="Proteomes" id="UP000771797">
    <property type="component" value="Unassembled WGS sequence"/>
</dbReference>
<dbReference type="EMBL" id="AQPF01000069">
    <property type="protein sequence ID" value="KAF0802402.1"/>
    <property type="molecule type" value="Genomic_DNA"/>
</dbReference>
<comment type="similarity">
    <text evidence="1">Belongs to the 'GDXG' lipolytic enzyme family.</text>
</comment>
<organism evidence="4 5">
    <name type="scientific">Alcanivorax xiamenensis</name>
    <dbReference type="NCBI Taxonomy" id="1177156"/>
    <lineage>
        <taxon>Bacteria</taxon>
        <taxon>Pseudomonadati</taxon>
        <taxon>Pseudomonadota</taxon>
        <taxon>Gammaproteobacteria</taxon>
        <taxon>Oceanospirillales</taxon>
        <taxon>Alcanivoracaceae</taxon>
        <taxon>Alcanivorax</taxon>
    </lineage>
</organism>
<keyword evidence="2" id="KW-0378">Hydrolase</keyword>
<dbReference type="PANTHER" id="PTHR48081">
    <property type="entry name" value="AB HYDROLASE SUPERFAMILY PROTEIN C4A8.06C"/>
    <property type="match status" value="1"/>
</dbReference>
<reference evidence="4 5" key="1">
    <citation type="submission" date="2012-09" db="EMBL/GenBank/DDBJ databases">
        <title>Genome Sequence of alkane-degrading Bacterium Alcanivorax sp. 6-D-6.</title>
        <authorList>
            <person name="Lai Q."/>
            <person name="Shao Z."/>
        </authorList>
    </citation>
    <scope>NUCLEOTIDE SEQUENCE [LARGE SCALE GENOMIC DNA]</scope>
    <source>
        <strain evidence="4 5">6-D-6</strain>
    </source>
</reference>
<feature type="domain" description="Alpha/beta hydrolase fold-3" evidence="3">
    <location>
        <begin position="84"/>
        <end position="282"/>
    </location>
</feature>
<dbReference type="SUPFAM" id="SSF53474">
    <property type="entry name" value="alpha/beta-Hydrolases"/>
    <property type="match status" value="1"/>
</dbReference>
<keyword evidence="5" id="KW-1185">Reference proteome</keyword>
<dbReference type="PANTHER" id="PTHR48081:SF30">
    <property type="entry name" value="ACETYL-HYDROLASE LIPR-RELATED"/>
    <property type="match status" value="1"/>
</dbReference>
<dbReference type="PROSITE" id="PS01173">
    <property type="entry name" value="LIPASE_GDXG_HIS"/>
    <property type="match status" value="1"/>
</dbReference>
<evidence type="ECO:0000313" key="5">
    <source>
        <dbReference type="Proteomes" id="UP000771797"/>
    </source>
</evidence>
<proteinExistence type="inferred from homology"/>
<gene>
    <name evidence="4" type="ORF">A6D6_04041</name>
</gene>
<dbReference type="Gene3D" id="3.40.50.1820">
    <property type="entry name" value="alpha/beta hydrolase"/>
    <property type="match status" value="1"/>
</dbReference>
<dbReference type="InterPro" id="IPR029058">
    <property type="entry name" value="AB_hydrolase_fold"/>
</dbReference>
<evidence type="ECO:0000259" key="3">
    <source>
        <dbReference type="Pfam" id="PF07859"/>
    </source>
</evidence>
<dbReference type="InterPro" id="IPR050300">
    <property type="entry name" value="GDXG_lipolytic_enzyme"/>
</dbReference>
<evidence type="ECO:0000256" key="1">
    <source>
        <dbReference type="ARBA" id="ARBA00010515"/>
    </source>
</evidence>
<dbReference type="InterPro" id="IPR013094">
    <property type="entry name" value="AB_hydrolase_3"/>
</dbReference>
<protein>
    <submittedName>
        <fullName evidence="4">Lipase/esterase</fullName>
    </submittedName>
</protein>
<comment type="caution">
    <text evidence="4">The sequence shown here is derived from an EMBL/GenBank/DDBJ whole genome shotgun (WGS) entry which is preliminary data.</text>
</comment>
<evidence type="ECO:0000313" key="4">
    <source>
        <dbReference type="EMBL" id="KAF0802402.1"/>
    </source>
</evidence>
<name>A0ABQ6Y2M2_9GAMM</name>